<sequence length="62" mass="7059">MSLEELRSKLKNKEDSEMEEMLQIHKNDLNNELVEEHPLHESSNSKGADEPDEGLGPVDNVE</sequence>
<organism evidence="2 3">
    <name type="scientific">Solanum tuberosum</name>
    <name type="common">Potato</name>
    <dbReference type="NCBI Taxonomy" id="4113"/>
    <lineage>
        <taxon>Eukaryota</taxon>
        <taxon>Viridiplantae</taxon>
        <taxon>Streptophyta</taxon>
        <taxon>Embryophyta</taxon>
        <taxon>Tracheophyta</taxon>
        <taxon>Spermatophyta</taxon>
        <taxon>Magnoliopsida</taxon>
        <taxon>eudicotyledons</taxon>
        <taxon>Gunneridae</taxon>
        <taxon>Pentapetalae</taxon>
        <taxon>asterids</taxon>
        <taxon>lamiids</taxon>
        <taxon>Solanales</taxon>
        <taxon>Solanaceae</taxon>
        <taxon>Solanoideae</taxon>
        <taxon>Solaneae</taxon>
        <taxon>Solanum</taxon>
    </lineage>
</organism>
<gene>
    <name evidence="2" type="ORF">KY290_011481</name>
</gene>
<dbReference type="Proteomes" id="UP000826656">
    <property type="component" value="Unassembled WGS sequence"/>
</dbReference>
<name>A0ABQ7W2X0_SOLTU</name>
<protein>
    <submittedName>
        <fullName evidence="2">Uncharacterized protein</fullName>
    </submittedName>
</protein>
<evidence type="ECO:0000313" key="2">
    <source>
        <dbReference type="EMBL" id="KAH0774344.1"/>
    </source>
</evidence>
<feature type="region of interest" description="Disordered" evidence="1">
    <location>
        <begin position="1"/>
        <end position="20"/>
    </location>
</feature>
<keyword evidence="3" id="KW-1185">Reference proteome</keyword>
<comment type="caution">
    <text evidence="2">The sequence shown here is derived from an EMBL/GenBank/DDBJ whole genome shotgun (WGS) entry which is preliminary data.</text>
</comment>
<proteinExistence type="predicted"/>
<feature type="region of interest" description="Disordered" evidence="1">
    <location>
        <begin position="26"/>
        <end position="62"/>
    </location>
</feature>
<reference evidence="2 3" key="1">
    <citation type="journal article" date="2021" name="bioRxiv">
        <title>Chromosome-scale and haplotype-resolved genome assembly of a tetraploid potato cultivar.</title>
        <authorList>
            <person name="Sun H."/>
            <person name="Jiao W.-B."/>
            <person name="Krause K."/>
            <person name="Campoy J.A."/>
            <person name="Goel M."/>
            <person name="Folz-Donahue K."/>
            <person name="Kukat C."/>
            <person name="Huettel B."/>
            <person name="Schneeberger K."/>
        </authorList>
    </citation>
    <scope>NUCLEOTIDE SEQUENCE [LARGE SCALE GENOMIC DNA]</scope>
    <source>
        <strain evidence="2">SolTubOtavaFocal</strain>
        <tissue evidence="2">Leaves</tissue>
    </source>
</reference>
<feature type="compositionally biased region" description="Basic and acidic residues" evidence="1">
    <location>
        <begin position="26"/>
        <end position="40"/>
    </location>
</feature>
<feature type="compositionally biased region" description="Basic and acidic residues" evidence="1">
    <location>
        <begin position="1"/>
        <end position="15"/>
    </location>
</feature>
<accession>A0ABQ7W2X0</accession>
<evidence type="ECO:0000313" key="3">
    <source>
        <dbReference type="Proteomes" id="UP000826656"/>
    </source>
</evidence>
<dbReference type="EMBL" id="JAIVGD010000005">
    <property type="protein sequence ID" value="KAH0774344.1"/>
    <property type="molecule type" value="Genomic_DNA"/>
</dbReference>
<evidence type="ECO:0000256" key="1">
    <source>
        <dbReference type="SAM" id="MobiDB-lite"/>
    </source>
</evidence>